<keyword evidence="2" id="KW-1185">Reference proteome</keyword>
<protein>
    <submittedName>
        <fullName evidence="3">Uncharacterized protein LOC104793166 isoform X1</fullName>
    </submittedName>
</protein>
<dbReference type="RefSeq" id="XP_019082332.1">
    <property type="nucleotide sequence ID" value="XM_019226787.1"/>
</dbReference>
<reference evidence="3" key="2">
    <citation type="submission" date="2025-08" db="UniProtKB">
        <authorList>
            <consortium name="RefSeq"/>
        </authorList>
    </citation>
    <scope>IDENTIFICATION</scope>
    <source>
        <tissue evidence="3">Leaf</tissue>
    </source>
</reference>
<sequence length="149" mass="16940">MLCSLFELIRRQFHPCYLSPSNMFCSCVWSSPGKMVCGTHGTSSSASALGGRKVTSTIGFQVSKLICSRRIQRSLRVSGNEAIRAGWEEIMELAKAQEYQCLSAFFVQRLEIPFYMDEIRKKIGVHPQHDNPLSRTEETEEGETKRQFL</sequence>
<name>A0ABM1Q6E4_CAMSA</name>
<reference evidence="2" key="1">
    <citation type="journal article" date="2014" name="Nat. Commun.">
        <title>The emerging biofuel crop Camelina sativa retains a highly undifferentiated hexaploid genome structure.</title>
        <authorList>
            <person name="Kagale S."/>
            <person name="Koh C."/>
            <person name="Nixon J."/>
            <person name="Bollina V."/>
            <person name="Clarke W.E."/>
            <person name="Tuteja R."/>
            <person name="Spillane C."/>
            <person name="Robinson S.J."/>
            <person name="Links M.G."/>
            <person name="Clarke C."/>
            <person name="Higgins E.E."/>
            <person name="Huebert T."/>
            <person name="Sharpe A.G."/>
            <person name="Parkin I.A."/>
        </authorList>
    </citation>
    <scope>NUCLEOTIDE SEQUENCE [LARGE SCALE GENOMIC DNA]</scope>
    <source>
        <strain evidence="2">cv. DH55</strain>
    </source>
</reference>
<dbReference type="Proteomes" id="UP000694864">
    <property type="component" value="Chromosome 6"/>
</dbReference>
<accession>A0ABM1Q6E4</accession>
<evidence type="ECO:0000256" key="1">
    <source>
        <dbReference type="SAM" id="MobiDB-lite"/>
    </source>
</evidence>
<proteinExistence type="predicted"/>
<evidence type="ECO:0000313" key="3">
    <source>
        <dbReference type="RefSeq" id="XP_019082332.1"/>
    </source>
</evidence>
<evidence type="ECO:0000313" key="2">
    <source>
        <dbReference type="Proteomes" id="UP000694864"/>
    </source>
</evidence>
<gene>
    <name evidence="3" type="primary">LOC104793166</name>
</gene>
<dbReference type="GeneID" id="104793166"/>
<organism evidence="2 3">
    <name type="scientific">Camelina sativa</name>
    <name type="common">False flax</name>
    <name type="synonym">Myagrum sativum</name>
    <dbReference type="NCBI Taxonomy" id="90675"/>
    <lineage>
        <taxon>Eukaryota</taxon>
        <taxon>Viridiplantae</taxon>
        <taxon>Streptophyta</taxon>
        <taxon>Embryophyta</taxon>
        <taxon>Tracheophyta</taxon>
        <taxon>Spermatophyta</taxon>
        <taxon>Magnoliopsida</taxon>
        <taxon>eudicotyledons</taxon>
        <taxon>Gunneridae</taxon>
        <taxon>Pentapetalae</taxon>
        <taxon>rosids</taxon>
        <taxon>malvids</taxon>
        <taxon>Brassicales</taxon>
        <taxon>Brassicaceae</taxon>
        <taxon>Camelineae</taxon>
        <taxon>Camelina</taxon>
    </lineage>
</organism>
<feature type="region of interest" description="Disordered" evidence="1">
    <location>
        <begin position="126"/>
        <end position="149"/>
    </location>
</feature>